<dbReference type="InterPro" id="IPR001173">
    <property type="entry name" value="Glyco_trans_2-like"/>
</dbReference>
<protein>
    <submittedName>
        <fullName evidence="6">Glycosyl transferase</fullName>
    </submittedName>
</protein>
<organism evidence="6 7">
    <name type="scientific">Deinococcus grandis</name>
    <dbReference type="NCBI Taxonomy" id="57498"/>
    <lineage>
        <taxon>Bacteria</taxon>
        <taxon>Thermotogati</taxon>
        <taxon>Deinococcota</taxon>
        <taxon>Deinococci</taxon>
        <taxon>Deinococcales</taxon>
        <taxon>Deinococcaceae</taxon>
        <taxon>Deinococcus</taxon>
    </lineage>
</organism>
<dbReference type="Gene3D" id="3.90.550.10">
    <property type="entry name" value="Spore Coat Polysaccharide Biosynthesis Protein SpsA, Chain A"/>
    <property type="match status" value="1"/>
</dbReference>
<dbReference type="Proteomes" id="UP000056209">
    <property type="component" value="Unassembled WGS sequence"/>
</dbReference>
<keyword evidence="4" id="KW-1133">Transmembrane helix</keyword>
<gene>
    <name evidence="6" type="ORF">DEIGR_102053</name>
</gene>
<feature type="transmembrane region" description="Helical" evidence="4">
    <location>
        <begin position="314"/>
        <end position="333"/>
    </location>
</feature>
<keyword evidence="7" id="KW-1185">Reference proteome</keyword>
<proteinExistence type="inferred from homology"/>
<feature type="transmembrane region" description="Helical" evidence="4">
    <location>
        <begin position="380"/>
        <end position="404"/>
    </location>
</feature>
<name>A0A100HJQ8_9DEIO</name>
<comment type="caution">
    <text evidence="6">The sequence shown here is derived from an EMBL/GenBank/DDBJ whole genome shotgun (WGS) entry which is preliminary data.</text>
</comment>
<feature type="transmembrane region" description="Helical" evidence="4">
    <location>
        <begin position="345"/>
        <end position="368"/>
    </location>
</feature>
<dbReference type="AlphaFoldDB" id="A0A100HJQ8"/>
<dbReference type="OrthoDB" id="9766299at2"/>
<dbReference type="GO" id="GO:0016757">
    <property type="term" value="F:glycosyltransferase activity"/>
    <property type="evidence" value="ECO:0007669"/>
    <property type="project" value="UniProtKB-KW"/>
</dbReference>
<keyword evidence="4" id="KW-0472">Membrane</keyword>
<dbReference type="PANTHER" id="PTHR43630:SF1">
    <property type="entry name" value="POLY-BETA-1,6-N-ACETYL-D-GLUCOSAMINE SYNTHASE"/>
    <property type="match status" value="1"/>
</dbReference>
<keyword evidence="4" id="KW-0812">Transmembrane</keyword>
<keyword evidence="2" id="KW-0328">Glycosyltransferase</keyword>
<dbReference type="SUPFAM" id="SSF53448">
    <property type="entry name" value="Nucleotide-diphospho-sugar transferases"/>
    <property type="match status" value="1"/>
</dbReference>
<dbReference type="PANTHER" id="PTHR43630">
    <property type="entry name" value="POLY-BETA-1,6-N-ACETYL-D-GLUCOSAMINE SYNTHASE"/>
    <property type="match status" value="1"/>
</dbReference>
<feature type="domain" description="Glycosyltransferase 2-like" evidence="5">
    <location>
        <begin position="44"/>
        <end position="184"/>
    </location>
</feature>
<dbReference type="Pfam" id="PF00535">
    <property type="entry name" value="Glycos_transf_2"/>
    <property type="match status" value="1"/>
</dbReference>
<reference evidence="7" key="1">
    <citation type="submission" date="2015-11" db="EMBL/GenBank/DDBJ databases">
        <title>Draft Genome Sequence of the Radioresistant Bacterium Deinococcus grandis, Isolated from Freshwater Fish in Japan.</title>
        <authorList>
            <person name="Satoh K."/>
            <person name="Onodera T."/>
            <person name="Omoso K."/>
            <person name="Takeda-Yano K."/>
            <person name="Katayama T."/>
            <person name="Oono Y."/>
            <person name="Narumi I."/>
        </authorList>
    </citation>
    <scope>NUCLEOTIDE SEQUENCE [LARGE SCALE GENOMIC DNA]</scope>
    <source>
        <strain evidence="7">ATCC 43672</strain>
    </source>
</reference>
<evidence type="ECO:0000256" key="4">
    <source>
        <dbReference type="SAM" id="Phobius"/>
    </source>
</evidence>
<accession>A0A100HJQ8</accession>
<dbReference type="RefSeq" id="WP_083524000.1">
    <property type="nucleotide sequence ID" value="NZ_BCMS01000001.1"/>
</dbReference>
<sequence>MNFLAFLDILGLVLFALYVVQQTASALMRPRRIPHAQGGVHVTFLIPALNEAQVIEATLQNVRTVAPDARVIVIDDASDDGTDRIVRAFAQRDPGVRLLRREFPEARQNKGRAMNWAVTRLLAEPDMHGQDLTQHVFVGLDADGRLGSDFVPQVRGAFQDPHVLAAQGWMRYRQTTSELPGLQGALARVLLIQQDLENFILGHYQRVRHWAGTASLTGNGQCMRASYVAGQLARGVQPWPDVLLEDFGSALEIRLHDPKARIALLTAHVGQQGMISPVPFMRQRARWIQGTMQCLRYLGRLWGARAHPVTLADFTYLILGPWLNTLMIISLLSQPLRRAFGWHGFTSPAWVATVFTLLPLAFQLNWALRYRAERRLPLWVVGYIMLTLPVFSAITLWSLPLALFNHFTGRRGWYKSVRHDEPTDGTLAASGTTN</sequence>
<evidence type="ECO:0000259" key="5">
    <source>
        <dbReference type="Pfam" id="PF00535"/>
    </source>
</evidence>
<comment type="similarity">
    <text evidence="1">Belongs to the glycosyltransferase 2 family.</text>
</comment>
<evidence type="ECO:0000256" key="1">
    <source>
        <dbReference type="ARBA" id="ARBA00006739"/>
    </source>
</evidence>
<evidence type="ECO:0000313" key="6">
    <source>
        <dbReference type="EMBL" id="GAQ22026.1"/>
    </source>
</evidence>
<dbReference type="EMBL" id="BCMS01000001">
    <property type="protein sequence ID" value="GAQ22026.1"/>
    <property type="molecule type" value="Genomic_DNA"/>
</dbReference>
<keyword evidence="3 6" id="KW-0808">Transferase</keyword>
<evidence type="ECO:0000313" key="7">
    <source>
        <dbReference type="Proteomes" id="UP000056209"/>
    </source>
</evidence>
<evidence type="ECO:0000256" key="3">
    <source>
        <dbReference type="ARBA" id="ARBA00022679"/>
    </source>
</evidence>
<dbReference type="InterPro" id="IPR029044">
    <property type="entry name" value="Nucleotide-diphossugar_trans"/>
</dbReference>
<evidence type="ECO:0000256" key="2">
    <source>
        <dbReference type="ARBA" id="ARBA00022676"/>
    </source>
</evidence>